<keyword evidence="2" id="KW-1133">Transmembrane helix</keyword>
<feature type="transmembrane region" description="Helical" evidence="2">
    <location>
        <begin position="21"/>
        <end position="43"/>
    </location>
</feature>
<protein>
    <submittedName>
        <fullName evidence="3">Stage II sporulation protein P (SpoIIP)</fullName>
    </submittedName>
</protein>
<dbReference type="STRING" id="1499687.BN1080_01721"/>
<dbReference type="OrthoDB" id="1633470at2"/>
<keyword evidence="2" id="KW-0812">Transmembrane</keyword>
<name>A0A098ENB4_9BACL</name>
<keyword evidence="2" id="KW-0472">Membrane</keyword>
<sequence>MVLDNKKKRTVQEERRRRDRSNLTLVLLLFLLVLCLVLGYYFIKNENQKQNRVDVASSIETDKENVYFELLESSNETADGQTGEAANSERPIGPRFRDEFQPTMESLFQDRELIRANIERYFIDRRHPKEIDPMHTTDGKDVLYIYHSHSREAFLTYLKNTEKPEEAYHATANVTLIGKMLGEAMERRGIGTQVDASDIGKELGARGLTYGSSYPVSREHVQAAQKENRNLEVFLDIHRDSLRKDSTTTEIKGNAFAQLLFVVGTGHAEFEKNLSFTAGLHQKIEERYPGLSRGILEKDSSQGNGVYNQDLAPQSVIVEVGGVDNTAEEISRTIEAFAEVLSDYYWHGER</sequence>
<dbReference type="RefSeq" id="WP_110925603.1">
    <property type="nucleotide sequence ID" value="NZ_CCXS01000001.1"/>
</dbReference>
<dbReference type="NCBIfam" id="TIGR02867">
    <property type="entry name" value="spore_II_P"/>
    <property type="match status" value="1"/>
</dbReference>
<dbReference type="AlphaFoldDB" id="A0A098ENB4"/>
<evidence type="ECO:0000256" key="2">
    <source>
        <dbReference type="SAM" id="Phobius"/>
    </source>
</evidence>
<accession>A0A098ENB4</accession>
<evidence type="ECO:0000313" key="4">
    <source>
        <dbReference type="Proteomes" id="UP000043699"/>
    </source>
</evidence>
<proteinExistence type="predicted"/>
<feature type="region of interest" description="Disordered" evidence="1">
    <location>
        <begin position="76"/>
        <end position="95"/>
    </location>
</feature>
<evidence type="ECO:0000313" key="3">
    <source>
        <dbReference type="EMBL" id="CEG22786.1"/>
    </source>
</evidence>
<dbReference type="SUPFAM" id="SSF53187">
    <property type="entry name" value="Zn-dependent exopeptidases"/>
    <property type="match status" value="1"/>
</dbReference>
<keyword evidence="4" id="KW-1185">Reference proteome</keyword>
<dbReference type="InterPro" id="IPR010897">
    <property type="entry name" value="Spore_II_P"/>
</dbReference>
<evidence type="ECO:0000256" key="1">
    <source>
        <dbReference type="SAM" id="MobiDB-lite"/>
    </source>
</evidence>
<reference evidence="3 4" key="1">
    <citation type="submission" date="2014-09" db="EMBL/GenBank/DDBJ databases">
        <authorList>
            <person name="Urmite Genomes Urmite Genomes"/>
        </authorList>
    </citation>
    <scope>NUCLEOTIDE SEQUENCE [LARGE SCALE GENOMIC DNA]</scope>
    <source>
        <strain evidence="3 4">ES2</strain>
    </source>
</reference>
<gene>
    <name evidence="3" type="ORF">BN1080_01721</name>
</gene>
<organism evidence="3 4">
    <name type="scientific">Planococcus massiliensis</name>
    <dbReference type="NCBI Taxonomy" id="1499687"/>
    <lineage>
        <taxon>Bacteria</taxon>
        <taxon>Bacillati</taxon>
        <taxon>Bacillota</taxon>
        <taxon>Bacilli</taxon>
        <taxon>Bacillales</taxon>
        <taxon>Caryophanaceae</taxon>
        <taxon>Planococcus</taxon>
    </lineage>
</organism>
<dbReference type="Proteomes" id="UP000043699">
    <property type="component" value="Unassembled WGS sequence"/>
</dbReference>
<dbReference type="Pfam" id="PF07454">
    <property type="entry name" value="SpoIIP"/>
    <property type="match status" value="1"/>
</dbReference>
<dbReference type="EMBL" id="CCXS01000001">
    <property type="protein sequence ID" value="CEG22786.1"/>
    <property type="molecule type" value="Genomic_DNA"/>
</dbReference>